<dbReference type="AlphaFoldDB" id="A0A5E7CAQ9"/>
<protein>
    <submittedName>
        <fullName evidence="1">Uncharacterized protein</fullName>
    </submittedName>
</protein>
<name>A0A5E7CAQ9_PSEFL</name>
<dbReference type="EMBL" id="CABVHQ010000023">
    <property type="protein sequence ID" value="VVO01710.1"/>
    <property type="molecule type" value="Genomic_DNA"/>
</dbReference>
<reference evidence="1 2" key="1">
    <citation type="submission" date="2019-09" db="EMBL/GenBank/DDBJ databases">
        <authorList>
            <person name="Chandra G."/>
            <person name="Truman W A."/>
        </authorList>
    </citation>
    <scope>NUCLEOTIDE SEQUENCE [LARGE SCALE GENOMIC DNA]</scope>
    <source>
        <strain evidence="1">PS691</strain>
    </source>
</reference>
<dbReference type="OrthoDB" id="6868119at2"/>
<evidence type="ECO:0000313" key="1">
    <source>
        <dbReference type="EMBL" id="VVO01710.1"/>
    </source>
</evidence>
<proteinExistence type="predicted"/>
<evidence type="ECO:0000313" key="2">
    <source>
        <dbReference type="Proteomes" id="UP000337909"/>
    </source>
</evidence>
<sequence length="188" mass="21218">MKFDLDNFKKPAPTADTTSPYQTSVAQKLHAKILKEYQQISLVILKRSVLTTKERQIVARQIALSCGVSPSTLTPRRQPGLVALIDTLNDDLELQWKSTSAKKSHSGRKNTKKELMEENTLLKTENERLSNLQLAGAMTAAIESMLTEEARLQASTIRQLKSEISRLNKVIDNQAELQQRMLYNINKP</sequence>
<accession>A0A5E7CAQ9</accession>
<dbReference type="Proteomes" id="UP000337909">
    <property type="component" value="Unassembled WGS sequence"/>
</dbReference>
<organism evidence="1 2">
    <name type="scientific">Pseudomonas fluorescens</name>
    <dbReference type="NCBI Taxonomy" id="294"/>
    <lineage>
        <taxon>Bacteria</taxon>
        <taxon>Pseudomonadati</taxon>
        <taxon>Pseudomonadota</taxon>
        <taxon>Gammaproteobacteria</taxon>
        <taxon>Pseudomonadales</taxon>
        <taxon>Pseudomonadaceae</taxon>
        <taxon>Pseudomonas</taxon>
    </lineage>
</organism>
<dbReference type="RefSeq" id="WP_150642671.1">
    <property type="nucleotide sequence ID" value="NZ_CABVHQ010000023.1"/>
</dbReference>
<gene>
    <name evidence="1" type="ORF">PS691_02683</name>
</gene>